<evidence type="ECO:0000313" key="2">
    <source>
        <dbReference type="EMBL" id="CAB4146446.1"/>
    </source>
</evidence>
<accession>A0A6J5MMX8</accession>
<dbReference type="EMBL" id="LR796465">
    <property type="protein sequence ID" value="CAB4146446.1"/>
    <property type="molecule type" value="Genomic_DNA"/>
</dbReference>
<evidence type="ECO:0000256" key="1">
    <source>
        <dbReference type="SAM" id="Coils"/>
    </source>
</evidence>
<feature type="coiled-coil region" evidence="1">
    <location>
        <begin position="632"/>
        <end position="669"/>
    </location>
</feature>
<keyword evidence="1" id="KW-0175">Coiled coil</keyword>
<evidence type="ECO:0008006" key="3">
    <source>
        <dbReference type="Google" id="ProtNLM"/>
    </source>
</evidence>
<organism evidence="2">
    <name type="scientific">uncultured Caudovirales phage</name>
    <dbReference type="NCBI Taxonomy" id="2100421"/>
    <lineage>
        <taxon>Viruses</taxon>
        <taxon>Duplodnaviria</taxon>
        <taxon>Heunggongvirae</taxon>
        <taxon>Uroviricota</taxon>
        <taxon>Caudoviricetes</taxon>
        <taxon>Peduoviridae</taxon>
        <taxon>Maltschvirus</taxon>
        <taxon>Maltschvirus maltsch</taxon>
    </lineage>
</organism>
<dbReference type="InterPro" id="IPR032427">
    <property type="entry name" value="P22_portal"/>
</dbReference>
<proteinExistence type="predicted"/>
<protein>
    <recommendedName>
        <fullName evidence="3">Portal protein</fullName>
    </recommendedName>
</protein>
<sequence length="713" mass="80984">MNNGLTKTLEKCKKNIESWYDVERPNIQVNIASRALYKYSGQMRRKEIRSNKARAHEFSLQNTGGIDYQINYGSFGLNGSGFLNNAFSSQGRTLEDLIEHFHIPVYQNFVGALHNSIMGGLTKSQISITVEAQDDFFNKEYENLQIDSLLERFSGSGQKQVVQQQAEKIKKAENDADKSLNIFCSLIENSINKFFTNTYNKDALMSCLDNLFTMGYSVLKLHLIEDKMGNDEIALDLIENPEYCFFSPLAQLKDKSDGMFAGIIKIVDKKQIEIWYKDKINSSGIKLDVLSDFNVTLPFNIKINMSKNHLVIVEYYEKVMVKNKQRIKMIVACGNFIFEESIVDEYTDLPLIYLNSSFGSKHETSSIFAQCLPIQKSFNELKYKINKMIPTLCTSKLLVPIGKSVAEFDALSNGLYSEAPAIGYSMDVGENASFAPTNLPGVDLPSNALGLLSQFLQELEYITEGLMAGNITKGSETSGVVSGSSRQQYALNKNNLFAGRLNCFINGLHKICDVFCNMFYKVYSKSKNITYRMLKEIDETTYLNILMHSEINVDIEANTSAIKELNRQSMIELLQLNPDPILFQIIFLEFCKNLEIQNKGELITLIQEAMQIIAQKSQKPQEDPRTQIEMLKLQTEQQENDKQREFEAIENQKNRLARLEEKVIDGEFKVADAQLKHHETLTTQQNTMAHQITLQSLQDALKVTNNKTSAILN</sequence>
<reference evidence="2" key="1">
    <citation type="submission" date="2020-04" db="EMBL/GenBank/DDBJ databases">
        <authorList>
            <person name="Chiriac C."/>
            <person name="Salcher M."/>
            <person name="Ghai R."/>
            <person name="Kavagutti S V."/>
        </authorList>
    </citation>
    <scope>NUCLEOTIDE SEQUENCE</scope>
</reference>
<name>A0A6J5MMX8_9CAUD</name>
<dbReference type="Pfam" id="PF16510">
    <property type="entry name" value="P22_portal"/>
    <property type="match status" value="1"/>
</dbReference>
<gene>
    <name evidence="2" type="ORF">UFOVP495_14</name>
</gene>